<dbReference type="RefSeq" id="WP_191204167.1">
    <property type="nucleotide sequence ID" value="NZ_JACXZA010000003.1"/>
</dbReference>
<accession>A0ABR8MVA2</accession>
<protein>
    <recommendedName>
        <fullName evidence="4">DUF4367 domain-containing protein</fullName>
    </recommendedName>
</protein>
<gene>
    <name evidence="2" type="ORF">H8B09_14105</name>
</gene>
<keyword evidence="1" id="KW-1133">Transmembrane helix</keyword>
<organism evidence="2 3">
    <name type="scientific">Paenibacillus terricola</name>
    <dbReference type="NCBI Taxonomy" id="2763503"/>
    <lineage>
        <taxon>Bacteria</taxon>
        <taxon>Bacillati</taxon>
        <taxon>Bacillota</taxon>
        <taxon>Bacilli</taxon>
        <taxon>Bacillales</taxon>
        <taxon>Paenibacillaceae</taxon>
        <taxon>Paenibacillus</taxon>
    </lineage>
</organism>
<keyword evidence="3" id="KW-1185">Reference proteome</keyword>
<evidence type="ECO:0000313" key="3">
    <source>
        <dbReference type="Proteomes" id="UP000609346"/>
    </source>
</evidence>
<dbReference type="EMBL" id="JACXZA010000003">
    <property type="protein sequence ID" value="MBD3919892.1"/>
    <property type="molecule type" value="Genomic_DNA"/>
</dbReference>
<evidence type="ECO:0000256" key="1">
    <source>
        <dbReference type="SAM" id="Phobius"/>
    </source>
</evidence>
<feature type="transmembrane region" description="Helical" evidence="1">
    <location>
        <begin position="21"/>
        <end position="42"/>
    </location>
</feature>
<proteinExistence type="predicted"/>
<keyword evidence="1" id="KW-0812">Transmembrane</keyword>
<comment type="caution">
    <text evidence="2">The sequence shown here is derived from an EMBL/GenBank/DDBJ whole genome shotgun (WGS) entry which is preliminary data.</text>
</comment>
<sequence>MVKMEAQPKRDFFERFFGAGCKRWIVSFSLIVIIIGVAWIIYVKYPRTIDLELAGVKYQLGSEGAKLGVEPATVVINGKVHTSLKGERVFKGLIQIVGEQIPVPQDQRTVEIHFVNNGWGLISYPYFIYDKRGVTIGSDIYQSHSIFANKDFSQVTLLLKTSDQQPDSKDGDPQTVWNSENGMMLSAPASTREEALALSNKLMRGFLKPDGKPLQ</sequence>
<evidence type="ECO:0008006" key="4">
    <source>
        <dbReference type="Google" id="ProtNLM"/>
    </source>
</evidence>
<dbReference type="Proteomes" id="UP000609346">
    <property type="component" value="Unassembled WGS sequence"/>
</dbReference>
<name>A0ABR8MVA2_9BACL</name>
<keyword evidence="1" id="KW-0472">Membrane</keyword>
<reference evidence="2 3" key="1">
    <citation type="submission" date="2020-09" db="EMBL/GenBank/DDBJ databases">
        <title>Paenibacillus sp. strain PR3 16S rRNA gene Genome sequencing and assembly.</title>
        <authorList>
            <person name="Kim J."/>
        </authorList>
    </citation>
    <scope>NUCLEOTIDE SEQUENCE [LARGE SCALE GENOMIC DNA]</scope>
    <source>
        <strain evidence="2 3">PR3</strain>
    </source>
</reference>
<evidence type="ECO:0000313" key="2">
    <source>
        <dbReference type="EMBL" id="MBD3919892.1"/>
    </source>
</evidence>